<reference evidence="1 2" key="1">
    <citation type="submission" date="2014-09" db="EMBL/GenBank/DDBJ databases">
        <title>Vibrio maritimus JCM 19235. (C45) whole genome shotgun sequence.</title>
        <authorList>
            <person name="Sawabe T."/>
            <person name="Meirelles P."/>
            <person name="Nakanishi M."/>
            <person name="Sayaka M."/>
            <person name="Hattori M."/>
            <person name="Ohkuma M."/>
        </authorList>
    </citation>
    <scope>NUCLEOTIDE SEQUENCE [LARGE SCALE GENOMIC DNA]</scope>
    <source>
        <strain evidence="2">JCM19235</strain>
    </source>
</reference>
<name>A0A090RTF8_9VIBR</name>
<accession>A0A090RTF8</accession>
<gene>
    <name evidence="1" type="ORF">JCM19235_1974</name>
</gene>
<protein>
    <submittedName>
        <fullName evidence="1">Uncharacterized protein</fullName>
    </submittedName>
</protein>
<dbReference type="EMBL" id="BBMR01000003">
    <property type="protein sequence ID" value="GAL18551.1"/>
    <property type="molecule type" value="Genomic_DNA"/>
</dbReference>
<comment type="caution">
    <text evidence="1">The sequence shown here is derived from an EMBL/GenBank/DDBJ whole genome shotgun (WGS) entry which is preliminary data.</text>
</comment>
<keyword evidence="2" id="KW-1185">Reference proteome</keyword>
<evidence type="ECO:0000313" key="2">
    <source>
        <dbReference type="Proteomes" id="UP000029228"/>
    </source>
</evidence>
<sequence>MGFFDKEEDKLEREIGEIGNFYGSLYIKKDGGKYYWSIAMQDIFNWEEIPESLYDELNEFEDSRKG</sequence>
<dbReference type="STRING" id="990268.JCM19235_1974"/>
<proteinExistence type="predicted"/>
<evidence type="ECO:0000313" key="1">
    <source>
        <dbReference type="EMBL" id="GAL18551.1"/>
    </source>
</evidence>
<organism evidence="1 2">
    <name type="scientific">Vibrio maritimus</name>
    <dbReference type="NCBI Taxonomy" id="990268"/>
    <lineage>
        <taxon>Bacteria</taxon>
        <taxon>Pseudomonadati</taxon>
        <taxon>Pseudomonadota</taxon>
        <taxon>Gammaproteobacteria</taxon>
        <taxon>Vibrionales</taxon>
        <taxon>Vibrionaceae</taxon>
        <taxon>Vibrio</taxon>
    </lineage>
</organism>
<dbReference type="Proteomes" id="UP000029228">
    <property type="component" value="Unassembled WGS sequence"/>
</dbReference>
<dbReference type="AlphaFoldDB" id="A0A090RTF8"/>